<dbReference type="AlphaFoldDB" id="A0A4Q7DGT5"/>
<dbReference type="OrthoDB" id="9804203at2"/>
<evidence type="ECO:0000256" key="1">
    <source>
        <dbReference type="ARBA" id="ARBA00010529"/>
    </source>
</evidence>
<dbReference type="SUPFAM" id="SSF47729">
    <property type="entry name" value="IHF-like DNA-binding proteins"/>
    <property type="match status" value="1"/>
</dbReference>
<dbReference type="PRINTS" id="PR01727">
    <property type="entry name" value="DNABINDINGHU"/>
</dbReference>
<comment type="caution">
    <text evidence="5">The sequence shown here is derived from an EMBL/GenBank/DDBJ whole genome shotgun (WGS) entry which is preliminary data.</text>
</comment>
<proteinExistence type="inferred from homology"/>
<dbReference type="PANTHER" id="PTHR33175">
    <property type="entry name" value="DNA-BINDING PROTEIN HU"/>
    <property type="match status" value="1"/>
</dbReference>
<dbReference type="CDD" id="cd13831">
    <property type="entry name" value="HU"/>
    <property type="match status" value="1"/>
</dbReference>
<keyword evidence="2" id="KW-0226">DNA condensation</keyword>
<name>A0A4Q7DGT5_9PROT</name>
<dbReference type="Pfam" id="PF00216">
    <property type="entry name" value="Bac_DNA_binding"/>
    <property type="match status" value="1"/>
</dbReference>
<evidence type="ECO:0000313" key="6">
    <source>
        <dbReference type="Proteomes" id="UP000293550"/>
    </source>
</evidence>
<keyword evidence="3 5" id="KW-0238">DNA-binding</keyword>
<dbReference type="GO" id="GO:0005829">
    <property type="term" value="C:cytosol"/>
    <property type="evidence" value="ECO:0007669"/>
    <property type="project" value="TreeGrafter"/>
</dbReference>
<protein>
    <submittedName>
        <fullName evidence="5">HU family DNA-binding protein</fullName>
    </submittedName>
</protein>
<dbReference type="Proteomes" id="UP000293550">
    <property type="component" value="Unassembled WGS sequence"/>
</dbReference>
<reference evidence="5 6" key="1">
    <citation type="submission" date="2018-10" db="EMBL/GenBank/DDBJ databases">
        <title>An updated phylogeny of the Alphaproteobacteria reveals that the parasitic Rickettsiales and Holosporales have independent origins.</title>
        <authorList>
            <person name="Munoz-Gomez S.A."/>
            <person name="Hess S."/>
            <person name="Burger G."/>
            <person name="Lang B.F."/>
            <person name="Susko E."/>
            <person name="Slamovits C.H."/>
            <person name="Roger A.J."/>
        </authorList>
    </citation>
    <scope>NUCLEOTIDE SEQUENCE [LARGE SCALE GENOMIC DNA]</scope>
    <source>
        <strain evidence="5">HOLO01</strain>
    </source>
</reference>
<dbReference type="GO" id="GO:0030527">
    <property type="term" value="F:structural constituent of chromatin"/>
    <property type="evidence" value="ECO:0007669"/>
    <property type="project" value="InterPro"/>
</dbReference>
<dbReference type="GO" id="GO:0003677">
    <property type="term" value="F:DNA binding"/>
    <property type="evidence" value="ECO:0007669"/>
    <property type="project" value="UniProtKB-KW"/>
</dbReference>
<gene>
    <name evidence="5" type="ORF">EQU50_07020</name>
</gene>
<evidence type="ECO:0000313" key="5">
    <source>
        <dbReference type="EMBL" id="RZI45490.1"/>
    </source>
</evidence>
<comment type="similarity">
    <text evidence="1 4">Belongs to the bacterial histone-like protein family.</text>
</comment>
<evidence type="ECO:0000256" key="4">
    <source>
        <dbReference type="RuleBase" id="RU003939"/>
    </source>
</evidence>
<dbReference type="InterPro" id="IPR010992">
    <property type="entry name" value="IHF-like_DNA-bd_dom_sf"/>
</dbReference>
<dbReference type="SMART" id="SM00411">
    <property type="entry name" value="BHL"/>
    <property type="match status" value="1"/>
</dbReference>
<keyword evidence="6" id="KW-1185">Reference proteome</keyword>
<evidence type="ECO:0000256" key="2">
    <source>
        <dbReference type="ARBA" id="ARBA00023067"/>
    </source>
</evidence>
<evidence type="ECO:0000256" key="3">
    <source>
        <dbReference type="ARBA" id="ARBA00023125"/>
    </source>
</evidence>
<organism evidence="5 6">
    <name type="scientific">Candidatus Finniella inopinata</name>
    <dbReference type="NCBI Taxonomy" id="1696036"/>
    <lineage>
        <taxon>Bacteria</taxon>
        <taxon>Pseudomonadati</taxon>
        <taxon>Pseudomonadota</taxon>
        <taxon>Alphaproteobacteria</taxon>
        <taxon>Holosporales</taxon>
        <taxon>Candidatus Paracaedibacteraceae</taxon>
        <taxon>Candidatus Finniella</taxon>
    </lineage>
</organism>
<accession>A0A4Q7DGT5</accession>
<dbReference type="InterPro" id="IPR000119">
    <property type="entry name" value="Hist_DNA-bd"/>
</dbReference>
<dbReference type="Gene3D" id="4.10.520.10">
    <property type="entry name" value="IHF-like DNA-binding proteins"/>
    <property type="match status" value="1"/>
</dbReference>
<sequence>MALGKKELVSHLAKVTDLTQDKPGKAVEEVIAWIRDSLKTGEDVRLIGLGTFSIQKLPAREGRNPGTGETMQIKASNRATFKGGKELKDTLNGG</sequence>
<dbReference type="PANTHER" id="PTHR33175:SF3">
    <property type="entry name" value="DNA-BINDING PROTEIN HU-BETA"/>
    <property type="match status" value="1"/>
</dbReference>
<dbReference type="GO" id="GO:0030261">
    <property type="term" value="P:chromosome condensation"/>
    <property type="evidence" value="ECO:0007669"/>
    <property type="project" value="UniProtKB-KW"/>
</dbReference>
<dbReference type="RefSeq" id="WP_130154419.1">
    <property type="nucleotide sequence ID" value="NZ_SCFB01000011.1"/>
</dbReference>
<dbReference type="EMBL" id="SCFB01000011">
    <property type="protein sequence ID" value="RZI45490.1"/>
    <property type="molecule type" value="Genomic_DNA"/>
</dbReference>